<dbReference type="Proteomes" id="UP001432216">
    <property type="component" value="Chromosome 1"/>
</dbReference>
<accession>A0ABZ2ALN8</accession>
<dbReference type="RefSeq" id="XP_064718703.1">
    <property type="nucleotide sequence ID" value="XM_064862631.1"/>
</dbReference>
<sequence length="148" mass="16339">MPSVPFHAVDTKGKVLGDTYHLHRSNFAPAAAVILPANAKTLYISGVVGENEDGSFGDFRTQVFLIFNRITEILLNASPSYKSAENAWKHVFEITAYHVGSLPEHLPIELEAVDKYLKGAHPTWTSAAVEKLFHDGQLYEVHVKAIVP</sequence>
<evidence type="ECO:0000313" key="1">
    <source>
        <dbReference type="EMBL" id="WVO19463.1"/>
    </source>
</evidence>
<proteinExistence type="predicted"/>
<keyword evidence="2" id="KW-1185">Reference proteome</keyword>
<reference evidence="1 2" key="1">
    <citation type="submission" date="2024-01" db="EMBL/GenBank/DDBJ databases">
        <title>Comparative genomics of Cryptococcus and Kwoniella reveals pathogenesis evolution and contrasting modes of karyotype evolution via chromosome fusion or intercentromeric recombination.</title>
        <authorList>
            <person name="Coelho M.A."/>
            <person name="David-Palma M."/>
            <person name="Shea T."/>
            <person name="Bowers K."/>
            <person name="McGinley-Smith S."/>
            <person name="Mohammad A.W."/>
            <person name="Gnirke A."/>
            <person name="Yurkov A.M."/>
            <person name="Nowrousian M."/>
            <person name="Sun S."/>
            <person name="Cuomo C.A."/>
            <person name="Heitman J."/>
        </authorList>
    </citation>
    <scope>NUCLEOTIDE SEQUENCE [LARGE SCALE GENOMIC DNA]</scope>
    <source>
        <strain evidence="1 2">7685027</strain>
    </source>
</reference>
<protein>
    <recommendedName>
        <fullName evidence="3">YjgF-like protein</fullName>
    </recommendedName>
</protein>
<dbReference type="InterPro" id="IPR035959">
    <property type="entry name" value="RutC-like_sf"/>
</dbReference>
<organism evidence="1 2">
    <name type="scientific">Cryptococcus decagattii</name>
    <dbReference type="NCBI Taxonomy" id="1859122"/>
    <lineage>
        <taxon>Eukaryota</taxon>
        <taxon>Fungi</taxon>
        <taxon>Dikarya</taxon>
        <taxon>Basidiomycota</taxon>
        <taxon>Agaricomycotina</taxon>
        <taxon>Tremellomycetes</taxon>
        <taxon>Tremellales</taxon>
        <taxon>Cryptococcaceae</taxon>
        <taxon>Cryptococcus</taxon>
        <taxon>Cryptococcus gattii species complex</taxon>
    </lineage>
</organism>
<gene>
    <name evidence="1" type="ORF">IAS62_000749</name>
</gene>
<dbReference type="Gene3D" id="3.30.1330.40">
    <property type="entry name" value="RutC-like"/>
    <property type="match status" value="1"/>
</dbReference>
<dbReference type="EMBL" id="CP143806">
    <property type="protein sequence ID" value="WVO19463.1"/>
    <property type="molecule type" value="Genomic_DNA"/>
</dbReference>
<dbReference type="SUPFAM" id="SSF55298">
    <property type="entry name" value="YjgF-like"/>
    <property type="match status" value="1"/>
</dbReference>
<evidence type="ECO:0008006" key="3">
    <source>
        <dbReference type="Google" id="ProtNLM"/>
    </source>
</evidence>
<dbReference type="GeneID" id="89987525"/>
<name>A0ABZ2ALN8_9TREE</name>
<evidence type="ECO:0000313" key="2">
    <source>
        <dbReference type="Proteomes" id="UP001432216"/>
    </source>
</evidence>